<keyword evidence="2" id="KW-0687">Ribonucleoprotein</keyword>
<accession>A0A9B0H1X0</accession>
<name>A0A9B0H1X0_ODORO</name>
<protein>
    <submittedName>
        <fullName evidence="5">40S ribosomal protein SA-like</fullName>
    </submittedName>
</protein>
<dbReference type="GO" id="GO:0003735">
    <property type="term" value="F:structural constituent of ribosome"/>
    <property type="evidence" value="ECO:0007669"/>
    <property type="project" value="InterPro"/>
</dbReference>
<dbReference type="RefSeq" id="XP_004409262.1">
    <property type="nucleotide sequence ID" value="XM_004409205.1"/>
</dbReference>
<dbReference type="InterPro" id="IPR023591">
    <property type="entry name" value="Ribosomal_uS2_flav_dom_sf"/>
</dbReference>
<dbReference type="Pfam" id="PF16122">
    <property type="entry name" value="40S_SA_C"/>
    <property type="match status" value="1"/>
</dbReference>
<feature type="domain" description="Small ribosomal subunit protein uS2 C-terminal" evidence="3">
    <location>
        <begin position="171"/>
        <end position="205"/>
    </location>
</feature>
<dbReference type="Gene3D" id="3.40.50.10490">
    <property type="entry name" value="Glucose-6-phosphate isomerase like protein, domain 1"/>
    <property type="match status" value="1"/>
</dbReference>
<organism evidence="4 5">
    <name type="scientific">Odobenus rosmarus divergens</name>
    <name type="common">Pacific walrus</name>
    <dbReference type="NCBI Taxonomy" id="9708"/>
    <lineage>
        <taxon>Eukaryota</taxon>
        <taxon>Metazoa</taxon>
        <taxon>Chordata</taxon>
        <taxon>Craniata</taxon>
        <taxon>Vertebrata</taxon>
        <taxon>Euteleostomi</taxon>
        <taxon>Mammalia</taxon>
        <taxon>Eutheria</taxon>
        <taxon>Laurasiatheria</taxon>
        <taxon>Carnivora</taxon>
        <taxon>Caniformia</taxon>
        <taxon>Pinnipedia</taxon>
        <taxon>Odobenidae</taxon>
        <taxon>Odobenus</taxon>
    </lineage>
</organism>
<dbReference type="PANTHER" id="PTHR11489">
    <property type="entry name" value="40S RIBOSOMAL PROTEIN SA"/>
    <property type="match status" value="1"/>
</dbReference>
<sequence length="207" mass="22776">MALWHDDQGFRPSLKGNVYNVQSPDILQVKKDGLKFLAAGTRLSDNNIDLQIHLQKERCDGIYTINLKSTWKQLLLLAHAIVAMGDVADVSVTSSRNTGQGDGLKFAAASRTTPTVGCLASGSFTSQMQAASQESHVLMVTDPRDGHQPLKDMSYANLCTSLYNPSMPDFYFYRDPEEIEKEDQVAAKKTVTKEGFQGKCTATQPEV</sequence>
<proteinExistence type="predicted"/>
<dbReference type="Proteomes" id="UP000245340">
    <property type="component" value="Unplaced"/>
</dbReference>
<evidence type="ECO:0000313" key="5">
    <source>
        <dbReference type="RefSeq" id="XP_004409262.1"/>
    </source>
</evidence>
<keyword evidence="1" id="KW-0689">Ribosomal protein</keyword>
<evidence type="ECO:0000256" key="2">
    <source>
        <dbReference type="ARBA" id="ARBA00023274"/>
    </source>
</evidence>
<reference evidence="5" key="1">
    <citation type="submission" date="2025-08" db="UniProtKB">
        <authorList>
            <consortium name="RefSeq"/>
        </authorList>
    </citation>
    <scope>IDENTIFICATION</scope>
</reference>
<evidence type="ECO:0000256" key="1">
    <source>
        <dbReference type="ARBA" id="ARBA00022980"/>
    </source>
</evidence>
<dbReference type="GO" id="GO:0006412">
    <property type="term" value="P:translation"/>
    <property type="evidence" value="ECO:0007669"/>
    <property type="project" value="InterPro"/>
</dbReference>
<evidence type="ECO:0000259" key="3">
    <source>
        <dbReference type="Pfam" id="PF16122"/>
    </source>
</evidence>
<keyword evidence="4" id="KW-1185">Reference proteome</keyword>
<dbReference type="InterPro" id="IPR032281">
    <property type="entry name" value="Ribosomal_uS2_C"/>
</dbReference>
<dbReference type="GO" id="GO:0015935">
    <property type="term" value="C:small ribosomal subunit"/>
    <property type="evidence" value="ECO:0007669"/>
    <property type="project" value="InterPro"/>
</dbReference>
<gene>
    <name evidence="5" type="primary">LOC101364819</name>
</gene>
<dbReference type="AlphaFoldDB" id="A0A9B0H1X0"/>
<dbReference type="InterPro" id="IPR005707">
    <property type="entry name" value="Ribosomal_uS2_euk/arc"/>
</dbReference>
<evidence type="ECO:0000313" key="4">
    <source>
        <dbReference type="Proteomes" id="UP000245340"/>
    </source>
</evidence>
<dbReference type="SUPFAM" id="SSF52313">
    <property type="entry name" value="Ribosomal protein S2"/>
    <property type="match status" value="1"/>
</dbReference>